<keyword evidence="9" id="KW-0350">Heme biosynthesis</keyword>
<reference evidence="16" key="1">
    <citation type="journal article" date="2013" name="BMC Genomics">
        <title>Genome and transcriptome sequencing of the halophilic fungus Wallemia ichthyophaga: haloadaptations present and absent.</title>
        <authorList>
            <person name="Zajc J."/>
            <person name="Liu Y."/>
            <person name="Dai W."/>
            <person name="Yang Z."/>
            <person name="Hu J."/>
            <person name="Gostincar C."/>
            <person name="Gunde-Cimerman N."/>
        </authorList>
    </citation>
    <scope>NUCLEOTIDE SEQUENCE [LARGE SCALE GENOMIC DNA]</scope>
    <source>
        <strain evidence="16">EXF-994 / CBS 113033</strain>
    </source>
</reference>
<keyword evidence="10 13" id="KW-0472">Membrane</keyword>
<dbReference type="GO" id="GO:0031966">
    <property type="term" value="C:mitochondrial membrane"/>
    <property type="evidence" value="ECO:0007669"/>
    <property type="project" value="UniProtKB-SubCell"/>
</dbReference>
<dbReference type="RefSeq" id="XP_009267245.1">
    <property type="nucleotide sequence ID" value="XM_009268970.1"/>
</dbReference>
<accession>R9AIP8</accession>
<dbReference type="KEGG" id="wic:J056_003754"/>
<evidence type="ECO:0000256" key="5">
    <source>
        <dbReference type="ARBA" id="ARBA00022692"/>
    </source>
</evidence>
<proteinExistence type="inferred from homology"/>
<protein>
    <recommendedName>
        <fullName evidence="3">Protoheme IX farnesyltransferase, mitochondrial</fullName>
    </recommendedName>
    <alternativeName>
        <fullName evidence="11">Heme O synthase</fullName>
    </alternativeName>
</protein>
<evidence type="ECO:0000256" key="1">
    <source>
        <dbReference type="ARBA" id="ARBA00004225"/>
    </source>
</evidence>
<dbReference type="CDD" id="cd13957">
    <property type="entry name" value="PT_UbiA_Cox10"/>
    <property type="match status" value="1"/>
</dbReference>
<dbReference type="GO" id="GO:0008495">
    <property type="term" value="F:protoheme IX farnesyltransferase activity"/>
    <property type="evidence" value="ECO:0007669"/>
    <property type="project" value="InterPro"/>
</dbReference>
<feature type="transmembrane region" description="Helical" evidence="13">
    <location>
        <begin position="553"/>
        <end position="574"/>
    </location>
</feature>
<evidence type="ECO:0000256" key="2">
    <source>
        <dbReference type="ARBA" id="ARBA00005985"/>
    </source>
</evidence>
<dbReference type="GO" id="GO:0006784">
    <property type="term" value="P:heme A biosynthetic process"/>
    <property type="evidence" value="ECO:0007669"/>
    <property type="project" value="TreeGrafter"/>
</dbReference>
<dbReference type="PANTHER" id="PTHR43448">
    <property type="entry name" value="PROTOHEME IX FARNESYLTRANSFERASE, MITOCHONDRIAL"/>
    <property type="match status" value="1"/>
</dbReference>
<dbReference type="HOGENOM" id="CLU_457983_0_0_1"/>
<dbReference type="AlphaFoldDB" id="R9AIP8"/>
<dbReference type="PROSITE" id="PS00943">
    <property type="entry name" value="UBIA"/>
    <property type="match status" value="1"/>
</dbReference>
<name>R9AIP8_WALI9</name>
<dbReference type="InterPro" id="IPR012942">
    <property type="entry name" value="SRR1-like"/>
</dbReference>
<feature type="domain" description="SRR1-like" evidence="14">
    <location>
        <begin position="64"/>
        <end position="235"/>
    </location>
</feature>
<dbReference type="InterPro" id="IPR030470">
    <property type="entry name" value="UbiA_prenylTrfase_CS"/>
</dbReference>
<dbReference type="InterPro" id="IPR044878">
    <property type="entry name" value="UbiA_sf"/>
</dbReference>
<dbReference type="Pfam" id="PF07985">
    <property type="entry name" value="SRR1"/>
    <property type="match status" value="1"/>
</dbReference>
<dbReference type="STRING" id="1299270.R9AIP8"/>
<evidence type="ECO:0000256" key="13">
    <source>
        <dbReference type="SAM" id="Phobius"/>
    </source>
</evidence>
<organism evidence="15 16">
    <name type="scientific">Wallemia ichthyophaga (strain EXF-994 / CBS 113033)</name>
    <dbReference type="NCBI Taxonomy" id="1299270"/>
    <lineage>
        <taxon>Eukaryota</taxon>
        <taxon>Fungi</taxon>
        <taxon>Dikarya</taxon>
        <taxon>Basidiomycota</taxon>
        <taxon>Wallemiomycotina</taxon>
        <taxon>Wallemiomycetes</taxon>
        <taxon>Wallemiales</taxon>
        <taxon>Wallemiaceae</taxon>
        <taxon>Wallemia</taxon>
    </lineage>
</organism>
<dbReference type="Gene3D" id="1.10.357.140">
    <property type="entry name" value="UbiA prenyltransferase"/>
    <property type="match status" value="1"/>
</dbReference>
<comment type="subcellular location">
    <subcellularLocation>
        <location evidence="1">Mitochondrion membrane</location>
        <topology evidence="1">Multi-pass membrane protein</topology>
    </subcellularLocation>
</comment>
<feature type="transmembrane region" description="Helical" evidence="13">
    <location>
        <begin position="522"/>
        <end position="541"/>
    </location>
</feature>
<evidence type="ECO:0000256" key="9">
    <source>
        <dbReference type="ARBA" id="ARBA00023133"/>
    </source>
</evidence>
<evidence type="ECO:0000256" key="7">
    <source>
        <dbReference type="ARBA" id="ARBA00022989"/>
    </source>
</evidence>
<dbReference type="PANTHER" id="PTHR43448:SF2">
    <property type="entry name" value="PROTOHEME IX FARNESYLTRANSFERASE, MITOCHONDRIAL"/>
    <property type="match status" value="1"/>
</dbReference>
<dbReference type="NCBIfam" id="TIGR01473">
    <property type="entry name" value="cyoE_ctaB"/>
    <property type="match status" value="1"/>
</dbReference>
<keyword evidence="4" id="KW-0808">Transferase</keyword>
<evidence type="ECO:0000256" key="12">
    <source>
        <dbReference type="SAM" id="MobiDB-lite"/>
    </source>
</evidence>
<sequence length="596" mass="66002">MFKYKAYTPKSKGGGGRKSNRRLQTASDNSDHTEDRISISFQERRHSLKRSKWFNEVESIFNSLIAAEEWPVPKRIVALGLGSFESNSNALDQLVVLEWLTQRLQINSNRVTVFDPVSTEFDVKFLDKFGFKHGVDGDNSTMNNTNTPNNTPTNTLLYMPHCDKSLYEETLKSYWNPQSLPCLVLLGNDLSLYSQRQKDTERKSLVTKFLTFSQQSPLPTPPEDLLNSFNELHFFTTCKASKVNLTPLSNSPSSVVHVPTSRRIAWKKLPAISPIHRLRLYKQLSKARLTFLVTLTSMAGYALCPESEGGGGVQHEVSTLLSTASGVALCSASANAFNQMLEVPLDAQMARTRIRPLCTRLLSPLHAVVFGVVAGVAGVGVLSYGVNNTSATLGAANILLYSAVYTPLKRVHIVNTWVGSLVGAIPPLIGWTASCGGELGDLNNFKHTAALSALPYVLYTWQFPHFNSLAHLLRPQYAACGYKMLSVTNPLKNSIVSTRHALFMLPLTAILFPWSGLTTWGFSYTSTLLNAPFAWLSLMFYREIKANRPGDKAARRLFHASLIHLPLTLVLAMYHKRSSNHIDNYIGGASGTSRSI</sequence>
<keyword evidence="6" id="KW-0809">Transit peptide</keyword>
<dbReference type="EMBL" id="KE007228">
    <property type="protein sequence ID" value="EOR02078.1"/>
    <property type="molecule type" value="Genomic_DNA"/>
</dbReference>
<evidence type="ECO:0000313" key="15">
    <source>
        <dbReference type="EMBL" id="EOR02078.1"/>
    </source>
</evidence>
<dbReference type="Proteomes" id="UP000014064">
    <property type="component" value="Unassembled WGS sequence"/>
</dbReference>
<dbReference type="Pfam" id="PF01040">
    <property type="entry name" value="UbiA"/>
    <property type="match status" value="1"/>
</dbReference>
<evidence type="ECO:0000256" key="6">
    <source>
        <dbReference type="ARBA" id="ARBA00022946"/>
    </source>
</evidence>
<evidence type="ECO:0000256" key="11">
    <source>
        <dbReference type="ARBA" id="ARBA00030253"/>
    </source>
</evidence>
<evidence type="ECO:0000256" key="3">
    <source>
        <dbReference type="ARBA" id="ARBA00016335"/>
    </source>
</evidence>
<keyword evidence="8" id="KW-0496">Mitochondrion</keyword>
<comment type="similarity">
    <text evidence="2">Belongs to the UbiA prenyltransferase family.</text>
</comment>
<evidence type="ECO:0000256" key="10">
    <source>
        <dbReference type="ARBA" id="ARBA00023136"/>
    </source>
</evidence>
<dbReference type="InterPro" id="IPR000537">
    <property type="entry name" value="UbiA_prenyltransferase"/>
</dbReference>
<dbReference type="OrthoDB" id="5211at2759"/>
<evidence type="ECO:0000256" key="4">
    <source>
        <dbReference type="ARBA" id="ARBA00022679"/>
    </source>
</evidence>
<keyword evidence="5 13" id="KW-0812">Transmembrane</keyword>
<dbReference type="InterPro" id="IPR006369">
    <property type="entry name" value="Protohaem_IX_farnesylTrfase"/>
</dbReference>
<dbReference type="HAMAP" id="MF_00154">
    <property type="entry name" value="CyoE_CtaB"/>
    <property type="match status" value="1"/>
</dbReference>
<dbReference type="FunFam" id="1.10.357.140:FF:000004">
    <property type="entry name" value="Protoheme IX farnesyltransferase, mitochondrial"/>
    <property type="match status" value="1"/>
</dbReference>
<feature type="region of interest" description="Disordered" evidence="12">
    <location>
        <begin position="1"/>
        <end position="31"/>
    </location>
</feature>
<keyword evidence="16" id="KW-1185">Reference proteome</keyword>
<dbReference type="eggNOG" id="KOG1380">
    <property type="taxonomic scope" value="Eukaryota"/>
</dbReference>
<evidence type="ECO:0000259" key="14">
    <source>
        <dbReference type="Pfam" id="PF07985"/>
    </source>
</evidence>
<evidence type="ECO:0000313" key="16">
    <source>
        <dbReference type="Proteomes" id="UP000014064"/>
    </source>
</evidence>
<feature type="transmembrane region" description="Helical" evidence="13">
    <location>
        <begin position="361"/>
        <end position="384"/>
    </location>
</feature>
<gene>
    <name evidence="15" type="ORF">J056_003754</name>
</gene>
<dbReference type="GeneID" id="20376706"/>
<evidence type="ECO:0000256" key="8">
    <source>
        <dbReference type="ARBA" id="ARBA00023128"/>
    </source>
</evidence>
<keyword evidence="7 13" id="KW-1133">Transmembrane helix</keyword>